<evidence type="ECO:0000256" key="12">
    <source>
        <dbReference type="ARBA" id="ARBA00023136"/>
    </source>
</evidence>
<evidence type="ECO:0000256" key="1">
    <source>
        <dbReference type="ARBA" id="ARBA00001971"/>
    </source>
</evidence>
<keyword evidence="6" id="KW-0812">Transmembrane</keyword>
<evidence type="ECO:0000256" key="4">
    <source>
        <dbReference type="ARBA" id="ARBA00010617"/>
    </source>
</evidence>
<evidence type="ECO:0000256" key="13">
    <source>
        <dbReference type="PIRSR" id="PIRSR602401-1"/>
    </source>
</evidence>
<comment type="similarity">
    <text evidence="4 14">Belongs to the cytochrome P450 family.</text>
</comment>
<evidence type="ECO:0000256" key="3">
    <source>
        <dbReference type="ARBA" id="ARBA00005179"/>
    </source>
</evidence>
<dbReference type="HOGENOM" id="CLU_001570_2_3_1"/>
<dbReference type="PANTHER" id="PTHR46300">
    <property type="entry name" value="P450, PUTATIVE (EUROFUNG)-RELATED-RELATED"/>
    <property type="match status" value="1"/>
</dbReference>
<dbReference type="InterPro" id="IPR050364">
    <property type="entry name" value="Cytochrome_P450_fung"/>
</dbReference>
<evidence type="ECO:0000256" key="9">
    <source>
        <dbReference type="ARBA" id="ARBA00023002"/>
    </source>
</evidence>
<dbReference type="PROSITE" id="PS00086">
    <property type="entry name" value="CYTOCHROME_P450"/>
    <property type="match status" value="1"/>
</dbReference>
<feature type="binding site" description="axial binding residue" evidence="13">
    <location>
        <position position="443"/>
    </location>
    <ligand>
        <name>heme</name>
        <dbReference type="ChEBI" id="CHEBI:30413"/>
    </ligand>
    <ligandPart>
        <name>Fe</name>
        <dbReference type="ChEBI" id="CHEBI:18248"/>
    </ligandPart>
</feature>
<dbReference type="Proteomes" id="UP000015241">
    <property type="component" value="Unassembled WGS sequence"/>
</dbReference>
<keyword evidence="7 13" id="KW-0479">Metal-binding</keyword>
<evidence type="ECO:0000256" key="7">
    <source>
        <dbReference type="ARBA" id="ARBA00022723"/>
    </source>
</evidence>
<keyword evidence="11 14" id="KW-0503">Monooxygenase</keyword>
<evidence type="ECO:0000256" key="2">
    <source>
        <dbReference type="ARBA" id="ARBA00004167"/>
    </source>
</evidence>
<evidence type="ECO:0008006" key="17">
    <source>
        <dbReference type="Google" id="ProtNLM"/>
    </source>
</evidence>
<comment type="subcellular location">
    <subcellularLocation>
        <location evidence="2">Membrane</location>
        <topology evidence="2">Single-pass membrane protein</topology>
    </subcellularLocation>
</comment>
<sequence length="528" mass="58952">MLVDTVLALMSNHLSLKVVLYIGTALALFCHALTRKRVYPPGPKGFPFIGNLLQVPVGHPWLQYSSWAGTYGEIVHLKTLGDHIIILNSVKVAKELLEGRSAIYSDRPNLAMLTLAQLDREMPMRPYGEEWRAQRKILAQSFSHGMLPQYHHIQELEARRLVRGLLQNPDDVVSLAKTRIAAIIMHITYGWTVMGDEDEMVNTGSQGVADFAAASEPGKWLVNLIPLLRFVPRWVPGASFRRIADGWNEFHRAMVPAPYLWCKRQTEAGSLRERCVVGSVLSQIEGELSPEDDATLRCAANSAWGGGLDTNLSTTLTFFLAMLHNPRVQAKAQAEIDSVVGTERLPTIVDRLSLPYVRSVIAEVFRWSPAAPLGLPHSLRQDDVYKDYLLPKSSIIVPNIWYMLHDPAVYPQPDAFLPERYANDDNEMRKVTDLAFGFGRRACPGFFFAERTVFAIVATVLATCTIVPKLDENGDPIMREIEYTSSTIVFPKDVVCDIKPRSLKAIDLLEELLNAQSDEVGTGMTSSQ</sequence>
<organism evidence="15 16">
    <name type="scientific">Fomitopsis schrenkii</name>
    <name type="common">Brown rot fungus</name>
    <dbReference type="NCBI Taxonomy" id="2126942"/>
    <lineage>
        <taxon>Eukaryota</taxon>
        <taxon>Fungi</taxon>
        <taxon>Dikarya</taxon>
        <taxon>Basidiomycota</taxon>
        <taxon>Agaricomycotina</taxon>
        <taxon>Agaricomycetes</taxon>
        <taxon>Polyporales</taxon>
        <taxon>Fomitopsis</taxon>
    </lineage>
</organism>
<dbReference type="OrthoDB" id="2789670at2759"/>
<keyword evidence="10 13" id="KW-0408">Iron</keyword>
<evidence type="ECO:0000313" key="15">
    <source>
        <dbReference type="EMBL" id="EPT01397.1"/>
    </source>
</evidence>
<dbReference type="GO" id="GO:0004497">
    <property type="term" value="F:monooxygenase activity"/>
    <property type="evidence" value="ECO:0007669"/>
    <property type="project" value="UniProtKB-KW"/>
</dbReference>
<name>S8E8R4_FOMSC</name>
<evidence type="ECO:0000256" key="6">
    <source>
        <dbReference type="ARBA" id="ARBA00022692"/>
    </source>
</evidence>
<dbReference type="InParanoid" id="S8E8R4"/>
<dbReference type="SUPFAM" id="SSF48264">
    <property type="entry name" value="Cytochrome P450"/>
    <property type="match status" value="1"/>
</dbReference>
<comment type="pathway">
    <text evidence="3">Secondary metabolite biosynthesis.</text>
</comment>
<evidence type="ECO:0000256" key="11">
    <source>
        <dbReference type="ARBA" id="ARBA00023033"/>
    </source>
</evidence>
<dbReference type="PRINTS" id="PR00463">
    <property type="entry name" value="EP450I"/>
</dbReference>
<keyword evidence="9 14" id="KW-0560">Oxidoreductase</keyword>
<dbReference type="CDD" id="cd11065">
    <property type="entry name" value="CYP64-like"/>
    <property type="match status" value="1"/>
</dbReference>
<dbReference type="GO" id="GO:0005506">
    <property type="term" value="F:iron ion binding"/>
    <property type="evidence" value="ECO:0007669"/>
    <property type="project" value="InterPro"/>
</dbReference>
<dbReference type="InterPro" id="IPR017972">
    <property type="entry name" value="Cyt_P450_CS"/>
</dbReference>
<dbReference type="EMBL" id="KE504142">
    <property type="protein sequence ID" value="EPT01397.1"/>
    <property type="molecule type" value="Genomic_DNA"/>
</dbReference>
<dbReference type="InterPro" id="IPR002401">
    <property type="entry name" value="Cyt_P450_E_grp-I"/>
</dbReference>
<dbReference type="Gene3D" id="1.10.630.10">
    <property type="entry name" value="Cytochrome P450"/>
    <property type="match status" value="1"/>
</dbReference>
<dbReference type="GO" id="GO:0016705">
    <property type="term" value="F:oxidoreductase activity, acting on paired donors, with incorporation or reduction of molecular oxygen"/>
    <property type="evidence" value="ECO:0007669"/>
    <property type="project" value="InterPro"/>
</dbReference>
<dbReference type="GO" id="GO:0020037">
    <property type="term" value="F:heme binding"/>
    <property type="evidence" value="ECO:0007669"/>
    <property type="project" value="InterPro"/>
</dbReference>
<dbReference type="GO" id="GO:0016020">
    <property type="term" value="C:membrane"/>
    <property type="evidence" value="ECO:0007669"/>
    <property type="project" value="UniProtKB-SubCell"/>
</dbReference>
<evidence type="ECO:0000256" key="10">
    <source>
        <dbReference type="ARBA" id="ARBA00023004"/>
    </source>
</evidence>
<dbReference type="InterPro" id="IPR036396">
    <property type="entry name" value="Cyt_P450_sf"/>
</dbReference>
<evidence type="ECO:0000256" key="14">
    <source>
        <dbReference type="RuleBase" id="RU000461"/>
    </source>
</evidence>
<dbReference type="AlphaFoldDB" id="S8E8R4"/>
<dbReference type="Pfam" id="PF00067">
    <property type="entry name" value="p450"/>
    <property type="match status" value="1"/>
</dbReference>
<evidence type="ECO:0000313" key="16">
    <source>
        <dbReference type="Proteomes" id="UP000015241"/>
    </source>
</evidence>
<proteinExistence type="inferred from homology"/>
<keyword evidence="16" id="KW-1185">Reference proteome</keyword>
<keyword evidence="5 13" id="KW-0349">Heme</keyword>
<gene>
    <name evidence="15" type="ORF">FOMPIDRAFT_1161685</name>
</gene>
<evidence type="ECO:0000256" key="5">
    <source>
        <dbReference type="ARBA" id="ARBA00022617"/>
    </source>
</evidence>
<dbReference type="PANTHER" id="PTHR46300:SF7">
    <property type="entry name" value="P450, PUTATIVE (EUROFUNG)-RELATED"/>
    <property type="match status" value="1"/>
</dbReference>
<protein>
    <recommendedName>
        <fullName evidence="17">Cytochrome P450</fullName>
    </recommendedName>
</protein>
<keyword evidence="8" id="KW-1133">Transmembrane helix</keyword>
<dbReference type="STRING" id="743788.S8E8R4"/>
<comment type="cofactor">
    <cofactor evidence="1 13">
        <name>heme</name>
        <dbReference type="ChEBI" id="CHEBI:30413"/>
    </cofactor>
</comment>
<reference evidence="15 16" key="1">
    <citation type="journal article" date="2012" name="Science">
        <title>The Paleozoic origin of enzymatic lignin decomposition reconstructed from 31 fungal genomes.</title>
        <authorList>
            <person name="Floudas D."/>
            <person name="Binder M."/>
            <person name="Riley R."/>
            <person name="Barry K."/>
            <person name="Blanchette R.A."/>
            <person name="Henrissat B."/>
            <person name="Martinez A.T."/>
            <person name="Otillar R."/>
            <person name="Spatafora J.W."/>
            <person name="Yadav J.S."/>
            <person name="Aerts A."/>
            <person name="Benoit I."/>
            <person name="Boyd A."/>
            <person name="Carlson A."/>
            <person name="Copeland A."/>
            <person name="Coutinho P.M."/>
            <person name="de Vries R.P."/>
            <person name="Ferreira P."/>
            <person name="Findley K."/>
            <person name="Foster B."/>
            <person name="Gaskell J."/>
            <person name="Glotzer D."/>
            <person name="Gorecki P."/>
            <person name="Heitman J."/>
            <person name="Hesse C."/>
            <person name="Hori C."/>
            <person name="Igarashi K."/>
            <person name="Jurgens J.A."/>
            <person name="Kallen N."/>
            <person name="Kersten P."/>
            <person name="Kohler A."/>
            <person name="Kuees U."/>
            <person name="Kumar T.K.A."/>
            <person name="Kuo A."/>
            <person name="LaButti K."/>
            <person name="Larrondo L.F."/>
            <person name="Lindquist E."/>
            <person name="Ling A."/>
            <person name="Lombard V."/>
            <person name="Lucas S."/>
            <person name="Lundell T."/>
            <person name="Martin R."/>
            <person name="McLaughlin D.J."/>
            <person name="Morgenstern I."/>
            <person name="Morin E."/>
            <person name="Murat C."/>
            <person name="Nagy L.G."/>
            <person name="Nolan M."/>
            <person name="Ohm R.A."/>
            <person name="Patyshakuliyeva A."/>
            <person name="Rokas A."/>
            <person name="Ruiz-Duenas F.J."/>
            <person name="Sabat G."/>
            <person name="Salamov A."/>
            <person name="Samejima M."/>
            <person name="Schmutz J."/>
            <person name="Slot J.C."/>
            <person name="St John F."/>
            <person name="Stenlid J."/>
            <person name="Sun H."/>
            <person name="Sun S."/>
            <person name="Syed K."/>
            <person name="Tsang A."/>
            <person name="Wiebenga A."/>
            <person name="Young D."/>
            <person name="Pisabarro A."/>
            <person name="Eastwood D.C."/>
            <person name="Martin F."/>
            <person name="Cullen D."/>
            <person name="Grigoriev I.V."/>
            <person name="Hibbett D.S."/>
        </authorList>
    </citation>
    <scope>NUCLEOTIDE SEQUENCE</scope>
    <source>
        <strain evidence="16">FP-58527</strain>
    </source>
</reference>
<dbReference type="InterPro" id="IPR001128">
    <property type="entry name" value="Cyt_P450"/>
</dbReference>
<accession>S8E8R4</accession>
<dbReference type="eggNOG" id="KOG0156">
    <property type="taxonomic scope" value="Eukaryota"/>
</dbReference>
<evidence type="ECO:0000256" key="8">
    <source>
        <dbReference type="ARBA" id="ARBA00022989"/>
    </source>
</evidence>
<keyword evidence="12" id="KW-0472">Membrane</keyword>